<evidence type="ECO:0000313" key="3">
    <source>
        <dbReference type="EMBL" id="PIL17639.1"/>
    </source>
</evidence>
<accession>A0A2G8R7X5</accession>
<evidence type="ECO:0000313" key="4">
    <source>
        <dbReference type="Proteomes" id="UP000231259"/>
    </source>
</evidence>
<sequence length="232" mass="24569">MMRPPQFPPLLSGLNVAGRDPFAAARQTAAQGCDAGLILYDLSGDLRAALICAPEVPLAQAVAMLPLCGVGVQNALGALAPPEVPVHLDWNGAIRVNGGRCGALHIAASTHEPDQIPDWLVVGVTLQFEATTQDTGDTPDETALYSEGCGDLRPQDLLESWARHTLTGLHRWEEDGMPPLHRDWAGLLHGIGQPITQSGQTGTFLGVDENLGMLLKSGDTTHLIPLTTLLEA</sequence>
<dbReference type="Gene3D" id="2.30.30.100">
    <property type="match status" value="1"/>
</dbReference>
<dbReference type="InterPro" id="IPR045864">
    <property type="entry name" value="aa-tRNA-synth_II/BPL/LPL"/>
</dbReference>
<keyword evidence="4" id="KW-1185">Reference proteome</keyword>
<organism evidence="3 4">
    <name type="scientific">Puniceibacterium antarcticum</name>
    <dbReference type="NCBI Taxonomy" id="1206336"/>
    <lineage>
        <taxon>Bacteria</taxon>
        <taxon>Pseudomonadati</taxon>
        <taxon>Pseudomonadota</taxon>
        <taxon>Alphaproteobacteria</taxon>
        <taxon>Rhodobacterales</taxon>
        <taxon>Paracoccaceae</taxon>
        <taxon>Puniceibacterium</taxon>
    </lineage>
</organism>
<feature type="domain" description="BPL/LPL catalytic" evidence="2">
    <location>
        <begin position="7"/>
        <end position="185"/>
    </location>
</feature>
<gene>
    <name evidence="3" type="ORF">P775_23980</name>
</gene>
<dbReference type="AlphaFoldDB" id="A0A2G8R7X5"/>
<dbReference type="Proteomes" id="UP000231259">
    <property type="component" value="Unassembled WGS sequence"/>
</dbReference>
<evidence type="ECO:0008006" key="5">
    <source>
        <dbReference type="Google" id="ProtNLM"/>
    </source>
</evidence>
<dbReference type="Gene3D" id="3.30.930.10">
    <property type="entry name" value="Bira Bifunctional Protein, Domain 2"/>
    <property type="match status" value="1"/>
</dbReference>
<evidence type="ECO:0000259" key="1">
    <source>
        <dbReference type="Pfam" id="PF14563"/>
    </source>
</evidence>
<dbReference type="Pfam" id="PF14563">
    <property type="entry name" value="DUF4444"/>
    <property type="match status" value="1"/>
</dbReference>
<evidence type="ECO:0000259" key="2">
    <source>
        <dbReference type="Pfam" id="PF16917"/>
    </source>
</evidence>
<dbReference type="Pfam" id="PF16917">
    <property type="entry name" value="BPL_LplA_LipB_2"/>
    <property type="match status" value="1"/>
</dbReference>
<dbReference type="InterPro" id="IPR004143">
    <property type="entry name" value="BPL_LPL_catalytic"/>
</dbReference>
<protein>
    <recommendedName>
        <fullName evidence="5">BPL/LPL catalytic domain-containing protein</fullName>
    </recommendedName>
</protein>
<name>A0A2G8R7X5_9RHOB</name>
<dbReference type="InterPro" id="IPR028044">
    <property type="entry name" value="DUF4444"/>
</dbReference>
<feature type="domain" description="DUF4444" evidence="1">
    <location>
        <begin position="192"/>
        <end position="231"/>
    </location>
</feature>
<dbReference type="SUPFAM" id="SSF55681">
    <property type="entry name" value="Class II aaRS and biotin synthetases"/>
    <property type="match status" value="1"/>
</dbReference>
<reference evidence="3 4" key="1">
    <citation type="submission" date="2013-09" db="EMBL/GenBank/DDBJ databases">
        <title>Genome sequencing of Phaeobacter antarcticus sp. nov. SM1211.</title>
        <authorList>
            <person name="Zhang X.-Y."/>
            <person name="Liu C."/>
            <person name="Chen X.-L."/>
            <person name="Xie B.-B."/>
            <person name="Qin Q.-L."/>
            <person name="Rong J.-C."/>
            <person name="Zhang Y.-Z."/>
        </authorList>
    </citation>
    <scope>NUCLEOTIDE SEQUENCE [LARGE SCALE GENOMIC DNA]</scope>
    <source>
        <strain evidence="3 4">SM1211</strain>
    </source>
</reference>
<comment type="caution">
    <text evidence="3">The sequence shown here is derived from an EMBL/GenBank/DDBJ whole genome shotgun (WGS) entry which is preliminary data.</text>
</comment>
<proteinExistence type="predicted"/>
<dbReference type="EMBL" id="AWWI01000164">
    <property type="protein sequence ID" value="PIL17639.1"/>
    <property type="molecule type" value="Genomic_DNA"/>
</dbReference>